<gene>
    <name evidence="1" type="ORF">GCM10009827_059580</name>
</gene>
<sequence length="117" mass="13506">MQTEKLLHLLRHDGLRHPDVVKQDIEDPGVTFDPEQTRVIVIPAQDAYRTDLARCEVDREGGRVWLGWEDRLSALREINGNVGITYITVGRWRLGVLLHEDLSQTYACLYRPLNKDV</sequence>
<keyword evidence="2" id="KW-1185">Reference proteome</keyword>
<dbReference type="Proteomes" id="UP001501470">
    <property type="component" value="Unassembled WGS sequence"/>
</dbReference>
<proteinExistence type="predicted"/>
<dbReference type="EMBL" id="BAAAQD010000012">
    <property type="protein sequence ID" value="GAA1533643.1"/>
    <property type="molecule type" value="Genomic_DNA"/>
</dbReference>
<evidence type="ECO:0000313" key="2">
    <source>
        <dbReference type="Proteomes" id="UP001501470"/>
    </source>
</evidence>
<protein>
    <submittedName>
        <fullName evidence="1">Uncharacterized protein</fullName>
    </submittedName>
</protein>
<name>A0ABN2B6W2_9ACTN</name>
<organism evidence="1 2">
    <name type="scientific">Dactylosporangium maewongense</name>
    <dbReference type="NCBI Taxonomy" id="634393"/>
    <lineage>
        <taxon>Bacteria</taxon>
        <taxon>Bacillati</taxon>
        <taxon>Actinomycetota</taxon>
        <taxon>Actinomycetes</taxon>
        <taxon>Micromonosporales</taxon>
        <taxon>Micromonosporaceae</taxon>
        <taxon>Dactylosporangium</taxon>
    </lineage>
</organism>
<comment type="caution">
    <text evidence="1">The sequence shown here is derived from an EMBL/GenBank/DDBJ whole genome shotgun (WGS) entry which is preliminary data.</text>
</comment>
<accession>A0ABN2B6W2</accession>
<evidence type="ECO:0000313" key="1">
    <source>
        <dbReference type="EMBL" id="GAA1533643.1"/>
    </source>
</evidence>
<reference evidence="1 2" key="1">
    <citation type="journal article" date="2019" name="Int. J. Syst. Evol. Microbiol.">
        <title>The Global Catalogue of Microorganisms (GCM) 10K type strain sequencing project: providing services to taxonomists for standard genome sequencing and annotation.</title>
        <authorList>
            <consortium name="The Broad Institute Genomics Platform"/>
            <consortium name="The Broad Institute Genome Sequencing Center for Infectious Disease"/>
            <person name="Wu L."/>
            <person name="Ma J."/>
        </authorList>
    </citation>
    <scope>NUCLEOTIDE SEQUENCE [LARGE SCALE GENOMIC DNA]</scope>
    <source>
        <strain evidence="1 2">JCM 15933</strain>
    </source>
</reference>